<sequence length="244" mass="25931">MGACYGHHVIIVDPSLTLLPRAFSLGMVTDSFSSDPLPLLAWEGTEGGLLPLCGLTAGDQRLPGRAPPPPGSLGLVFRAMLVIRMSEATIGQESGPLGLWSNKTESFVNSILATHVQPTNLQLVSLVHRPFCLRTGQPVPPFLLLGEKTPKDLGCIGESVDAYLPTGFLPPTGLADDNSPSSAAAEHPRVVNHLPNMGYRASSSGAVLTPLLSYAANLVINPDTRLNLQSVAQFLVQDDQQKYC</sequence>
<keyword evidence="2" id="KW-1185">Reference proteome</keyword>
<protein>
    <submittedName>
        <fullName evidence="1">Uncharacterized protein</fullName>
    </submittedName>
</protein>
<name>A0AAV8RWS1_ENSVE</name>
<proteinExistence type="predicted"/>
<dbReference type="AlphaFoldDB" id="A0AAV8RWS1"/>
<evidence type="ECO:0000313" key="2">
    <source>
        <dbReference type="Proteomes" id="UP001222027"/>
    </source>
</evidence>
<dbReference type="Proteomes" id="UP001222027">
    <property type="component" value="Unassembled WGS sequence"/>
</dbReference>
<accession>A0AAV8RWS1</accession>
<evidence type="ECO:0000313" key="1">
    <source>
        <dbReference type="EMBL" id="KAJ8511602.1"/>
    </source>
</evidence>
<gene>
    <name evidence="1" type="ORF">OPV22_002036</name>
</gene>
<dbReference type="EMBL" id="JAQQAF010000001">
    <property type="protein sequence ID" value="KAJ8511602.1"/>
    <property type="molecule type" value="Genomic_DNA"/>
</dbReference>
<comment type="caution">
    <text evidence="1">The sequence shown here is derived from an EMBL/GenBank/DDBJ whole genome shotgun (WGS) entry which is preliminary data.</text>
</comment>
<reference evidence="1 2" key="1">
    <citation type="submission" date="2022-12" db="EMBL/GenBank/DDBJ databases">
        <title>Chromosome-scale assembly of the Ensete ventricosum genome.</title>
        <authorList>
            <person name="Dussert Y."/>
            <person name="Stocks J."/>
            <person name="Wendawek A."/>
            <person name="Woldeyes F."/>
            <person name="Nichols R.A."/>
            <person name="Borrell J.S."/>
        </authorList>
    </citation>
    <scope>NUCLEOTIDE SEQUENCE [LARGE SCALE GENOMIC DNA]</scope>
    <source>
        <strain evidence="2">cv. Maze</strain>
        <tissue evidence="1">Seeds</tissue>
    </source>
</reference>
<organism evidence="1 2">
    <name type="scientific">Ensete ventricosum</name>
    <name type="common">Abyssinian banana</name>
    <name type="synonym">Musa ensete</name>
    <dbReference type="NCBI Taxonomy" id="4639"/>
    <lineage>
        <taxon>Eukaryota</taxon>
        <taxon>Viridiplantae</taxon>
        <taxon>Streptophyta</taxon>
        <taxon>Embryophyta</taxon>
        <taxon>Tracheophyta</taxon>
        <taxon>Spermatophyta</taxon>
        <taxon>Magnoliopsida</taxon>
        <taxon>Liliopsida</taxon>
        <taxon>Zingiberales</taxon>
        <taxon>Musaceae</taxon>
        <taxon>Ensete</taxon>
    </lineage>
</organism>